<reference evidence="2 3" key="1">
    <citation type="submission" date="2019-03" db="EMBL/GenBank/DDBJ databases">
        <title>First draft genome of Liparis tanakae, snailfish: a comprehensive survey of snailfish specific genes.</title>
        <authorList>
            <person name="Kim W."/>
            <person name="Song I."/>
            <person name="Jeong J.-H."/>
            <person name="Kim D."/>
            <person name="Kim S."/>
            <person name="Ryu S."/>
            <person name="Song J.Y."/>
            <person name="Lee S.K."/>
        </authorList>
    </citation>
    <scope>NUCLEOTIDE SEQUENCE [LARGE SCALE GENOMIC DNA]</scope>
    <source>
        <tissue evidence="2">Muscle</tissue>
    </source>
</reference>
<proteinExistence type="predicted"/>
<feature type="region of interest" description="Disordered" evidence="1">
    <location>
        <begin position="264"/>
        <end position="295"/>
    </location>
</feature>
<feature type="compositionally biased region" description="Low complexity" evidence="1">
    <location>
        <begin position="282"/>
        <end position="292"/>
    </location>
</feature>
<dbReference type="Proteomes" id="UP000314294">
    <property type="component" value="Unassembled WGS sequence"/>
</dbReference>
<evidence type="ECO:0000313" key="3">
    <source>
        <dbReference type="Proteomes" id="UP000314294"/>
    </source>
</evidence>
<feature type="region of interest" description="Disordered" evidence="1">
    <location>
        <begin position="309"/>
        <end position="386"/>
    </location>
</feature>
<protein>
    <submittedName>
        <fullName evidence="2">Uncharacterized protein</fullName>
    </submittedName>
</protein>
<evidence type="ECO:0000256" key="1">
    <source>
        <dbReference type="SAM" id="MobiDB-lite"/>
    </source>
</evidence>
<organism evidence="2 3">
    <name type="scientific">Liparis tanakae</name>
    <name type="common">Tanaka's snailfish</name>
    <dbReference type="NCBI Taxonomy" id="230148"/>
    <lineage>
        <taxon>Eukaryota</taxon>
        <taxon>Metazoa</taxon>
        <taxon>Chordata</taxon>
        <taxon>Craniata</taxon>
        <taxon>Vertebrata</taxon>
        <taxon>Euteleostomi</taxon>
        <taxon>Actinopterygii</taxon>
        <taxon>Neopterygii</taxon>
        <taxon>Teleostei</taxon>
        <taxon>Neoteleostei</taxon>
        <taxon>Acanthomorphata</taxon>
        <taxon>Eupercaria</taxon>
        <taxon>Perciformes</taxon>
        <taxon>Cottioidei</taxon>
        <taxon>Cottales</taxon>
        <taxon>Liparidae</taxon>
        <taxon>Liparis</taxon>
    </lineage>
</organism>
<feature type="compositionally biased region" description="Acidic residues" evidence="1">
    <location>
        <begin position="140"/>
        <end position="151"/>
    </location>
</feature>
<feature type="compositionally biased region" description="Polar residues" evidence="1">
    <location>
        <begin position="350"/>
        <end position="359"/>
    </location>
</feature>
<dbReference type="AlphaFoldDB" id="A0A4Z2JJV4"/>
<keyword evidence="3" id="KW-1185">Reference proteome</keyword>
<gene>
    <name evidence="2" type="ORF">EYF80_000125</name>
</gene>
<feature type="region of interest" description="Disordered" evidence="1">
    <location>
        <begin position="118"/>
        <end position="151"/>
    </location>
</feature>
<sequence length="386" mass="41296">MQITEYYIDCFIRLKLPAWLLGLPLFLGVEGSSRSRPWLGVEGVGALWFLSSRGFTSSWRTPAAAKEEPSFFSASRFPAALAATSLSKAAEEVIDTSERKDAARVELADCGLNGELKASKRAASSPRPPPPPRAGAAAADEAEVEEEDDGVEEEATALLSWSAAFAAAFNFWIAESGERLEPQGVEQLAGGHLSATPAHTKPLPLLGGAELKGSRGSCLMLVTEGAKEAGEAEPLLLLLLASFRARALKCWAWWEEGERVRGGARPIGGDSPPAHPLDDRPSSSPVSSFSEPASRRRRRLLLRGFPRARDAASPYSDDTTEESVSWAENAPPSSPRSSKEARWTGVGQPSELSPPQASWSPDPAPTPSRSSGEEPLARRSSSWVSP</sequence>
<evidence type="ECO:0000313" key="2">
    <source>
        <dbReference type="EMBL" id="TNN89522.1"/>
    </source>
</evidence>
<name>A0A4Z2JJV4_9TELE</name>
<comment type="caution">
    <text evidence="2">The sequence shown here is derived from an EMBL/GenBank/DDBJ whole genome shotgun (WGS) entry which is preliminary data.</text>
</comment>
<accession>A0A4Z2JJV4</accession>
<dbReference type="EMBL" id="SRLO01000001">
    <property type="protein sequence ID" value="TNN89522.1"/>
    <property type="molecule type" value="Genomic_DNA"/>
</dbReference>